<evidence type="ECO:0000256" key="1">
    <source>
        <dbReference type="SAM" id="MobiDB-lite"/>
    </source>
</evidence>
<dbReference type="PANTHER" id="PTHR36507">
    <property type="entry name" value="BLL1555 PROTEIN"/>
    <property type="match status" value="1"/>
</dbReference>
<evidence type="ECO:0000313" key="4">
    <source>
        <dbReference type="EMBL" id="QIQ01310.1"/>
    </source>
</evidence>
<evidence type="ECO:0000256" key="2">
    <source>
        <dbReference type="SAM" id="SignalP"/>
    </source>
</evidence>
<name>A0A6G9GSY9_9ACTN</name>
<feature type="domain" description="EfeO-type cupredoxin-like" evidence="3">
    <location>
        <begin position="59"/>
        <end position="147"/>
    </location>
</feature>
<organism evidence="4 5">
    <name type="scientific">Streptomyces liangshanensis</name>
    <dbReference type="NCBI Taxonomy" id="2717324"/>
    <lineage>
        <taxon>Bacteria</taxon>
        <taxon>Bacillati</taxon>
        <taxon>Actinomycetota</taxon>
        <taxon>Actinomycetes</taxon>
        <taxon>Kitasatosporales</taxon>
        <taxon>Streptomycetaceae</taxon>
        <taxon>Streptomyces</taxon>
    </lineage>
</organism>
<dbReference type="Gene3D" id="2.60.40.420">
    <property type="entry name" value="Cupredoxins - blue copper proteins"/>
    <property type="match status" value="1"/>
</dbReference>
<dbReference type="InterPro" id="IPR028096">
    <property type="entry name" value="EfeO_Cupredoxin"/>
</dbReference>
<feature type="chain" id="PRO_5039502280" evidence="2">
    <location>
        <begin position="23"/>
        <end position="148"/>
    </location>
</feature>
<feature type="region of interest" description="Disordered" evidence="1">
    <location>
        <begin position="25"/>
        <end position="65"/>
    </location>
</feature>
<dbReference type="Proteomes" id="UP000501179">
    <property type="component" value="Chromosome"/>
</dbReference>
<dbReference type="Pfam" id="PF13473">
    <property type="entry name" value="Cupredoxin_1"/>
    <property type="match status" value="1"/>
</dbReference>
<gene>
    <name evidence="4" type="ORF">HA039_02480</name>
</gene>
<keyword evidence="2" id="KW-0732">Signal</keyword>
<dbReference type="InterPro" id="IPR008972">
    <property type="entry name" value="Cupredoxin"/>
</dbReference>
<sequence>MPSRRPARLALAVALLCLTAVAGCSDSDNNSSSSDSSSAPATSAPASTAPASSSPPASASPSGNAKTKITINNFKFMPDTITVAPGTKITVTNNDTTTHTLTAITDKAWNTGDIAPGKSATFTAPTKPGAYKYMCTIHPFMKGTLTVR</sequence>
<dbReference type="RefSeq" id="WP_167023053.1">
    <property type="nucleotide sequence ID" value="NZ_CP050177.1"/>
</dbReference>
<dbReference type="PANTHER" id="PTHR36507:SF1">
    <property type="entry name" value="BLL1555 PROTEIN"/>
    <property type="match status" value="1"/>
</dbReference>
<evidence type="ECO:0000313" key="5">
    <source>
        <dbReference type="Proteomes" id="UP000501179"/>
    </source>
</evidence>
<dbReference type="InterPro" id="IPR052721">
    <property type="entry name" value="ET_Amicyanin"/>
</dbReference>
<feature type="signal peptide" evidence="2">
    <location>
        <begin position="1"/>
        <end position="22"/>
    </location>
</feature>
<dbReference type="EMBL" id="CP050177">
    <property type="protein sequence ID" value="QIQ01310.1"/>
    <property type="molecule type" value="Genomic_DNA"/>
</dbReference>
<reference evidence="4 5" key="1">
    <citation type="submission" date="2020-03" db="EMBL/GenBank/DDBJ databases">
        <title>A novel species.</title>
        <authorList>
            <person name="Gao J."/>
        </authorList>
    </citation>
    <scope>NUCLEOTIDE SEQUENCE [LARGE SCALE GENOMIC DNA]</scope>
    <source>
        <strain evidence="4 5">QMT-12</strain>
    </source>
</reference>
<dbReference type="PROSITE" id="PS51257">
    <property type="entry name" value="PROKAR_LIPOPROTEIN"/>
    <property type="match status" value="1"/>
</dbReference>
<feature type="compositionally biased region" description="Low complexity" evidence="1">
    <location>
        <begin position="25"/>
        <end position="62"/>
    </location>
</feature>
<proteinExistence type="predicted"/>
<dbReference type="KEGG" id="slia:HA039_02480"/>
<accession>A0A6G9GSY9</accession>
<protein>
    <submittedName>
        <fullName evidence="4">Metal-binding protein</fullName>
    </submittedName>
</protein>
<dbReference type="SUPFAM" id="SSF49503">
    <property type="entry name" value="Cupredoxins"/>
    <property type="match status" value="1"/>
</dbReference>
<keyword evidence="5" id="KW-1185">Reference proteome</keyword>
<evidence type="ECO:0000259" key="3">
    <source>
        <dbReference type="Pfam" id="PF13473"/>
    </source>
</evidence>
<dbReference type="AlphaFoldDB" id="A0A6G9GSY9"/>